<dbReference type="EMBL" id="JUIW01000004">
    <property type="protein sequence ID" value="RYJ43731.1"/>
    <property type="molecule type" value="Genomic_DNA"/>
</dbReference>
<evidence type="ECO:0000313" key="1">
    <source>
        <dbReference type="EMBL" id="RYJ43731.1"/>
    </source>
</evidence>
<accession>A0A444WD17</accession>
<dbReference type="Proteomes" id="UP000289775">
    <property type="component" value="Unassembled WGS sequence"/>
</dbReference>
<dbReference type="OrthoDB" id="1490226at2"/>
<dbReference type="RefSeq" id="WP_129750396.1">
    <property type="nucleotide sequence ID" value="NZ_JUIW01000004.1"/>
</dbReference>
<gene>
    <name evidence="1" type="ORF">NU09_1239</name>
</gene>
<comment type="caution">
    <text evidence="1">The sequence shown here is derived from an EMBL/GenBank/DDBJ whole genome shotgun (WGS) entry which is preliminary data.</text>
</comment>
<evidence type="ECO:0008006" key="3">
    <source>
        <dbReference type="Google" id="ProtNLM"/>
    </source>
</evidence>
<dbReference type="PROSITE" id="PS51257">
    <property type="entry name" value="PROKAR_LIPOPROTEIN"/>
    <property type="match status" value="1"/>
</dbReference>
<protein>
    <recommendedName>
        <fullName evidence="3">Lipoprotein</fullName>
    </recommendedName>
</protein>
<sequence length="336" mass="39197">MKKILLLLILTFLSCSDSKEFKIKTDTIKLNIEGKPTYSVKYKNTYYSVFAIAKDEPTLVPEGTFCVFNKRGKIYSKTQDKVHRLWDSGIYVENDSIVFKENTLMPDAASFYWDSNKETWLNTPVTDDGVFEDDNYYVYALDYGEWGAATIFKDKKTGVEYDADILLPKIYKIQEEYYLVTNTHVLKVADPHKLNEVKKGFYYNEIKTHGLTVFNEAELGWSLQGVVTIYKSGEEAYYYRNFPEFYIAHSFVYNNELLLIMMDGNKMYLARINNGMSHKVMDIGEDIFISRTCNSYRNAYLNEVVSFYKKQGEKIEAGLLEIKDNTIYLHYIKTKE</sequence>
<organism evidence="1 2">
    <name type="scientific">Flavobacterium beibuense</name>
    <dbReference type="NCBI Taxonomy" id="657326"/>
    <lineage>
        <taxon>Bacteria</taxon>
        <taxon>Pseudomonadati</taxon>
        <taxon>Bacteroidota</taxon>
        <taxon>Flavobacteriia</taxon>
        <taxon>Flavobacteriales</taxon>
        <taxon>Flavobacteriaceae</taxon>
        <taxon>Flavobacterium</taxon>
    </lineage>
</organism>
<reference evidence="1 2" key="1">
    <citation type="submission" date="2014-12" db="EMBL/GenBank/DDBJ databases">
        <title>Genome sequence of Flavobacterium beibuense RSKm HC5.</title>
        <authorList>
            <person name="Kim J.F."/>
            <person name="Song J.Y."/>
            <person name="Kwak M.-J."/>
            <person name="Lee S.-W."/>
        </authorList>
    </citation>
    <scope>NUCLEOTIDE SEQUENCE [LARGE SCALE GENOMIC DNA]</scope>
    <source>
        <strain evidence="1 2">RSKm HC5</strain>
    </source>
</reference>
<dbReference type="AlphaFoldDB" id="A0A444WD17"/>
<keyword evidence="2" id="KW-1185">Reference proteome</keyword>
<name>A0A444WD17_9FLAO</name>
<evidence type="ECO:0000313" key="2">
    <source>
        <dbReference type="Proteomes" id="UP000289775"/>
    </source>
</evidence>
<proteinExistence type="predicted"/>